<name>A0A9X4XS18_9BRAD</name>
<organism evidence="8 9">
    <name type="scientific">Rhodoplanes serenus</name>
    <dbReference type="NCBI Taxonomy" id="200615"/>
    <lineage>
        <taxon>Bacteria</taxon>
        <taxon>Pseudomonadati</taxon>
        <taxon>Pseudomonadota</taxon>
        <taxon>Alphaproteobacteria</taxon>
        <taxon>Hyphomicrobiales</taxon>
        <taxon>Nitrobacteraceae</taxon>
        <taxon>Rhodoplanes</taxon>
    </lineage>
</organism>
<dbReference type="InterPro" id="IPR006118">
    <property type="entry name" value="Recombinase_CS"/>
</dbReference>
<dbReference type="PANTHER" id="PTHR30461">
    <property type="entry name" value="DNA-INVERTASE FROM LAMBDOID PROPHAGE"/>
    <property type="match status" value="1"/>
</dbReference>
<feature type="active site" description="O-(5'-phospho-DNA)-serine intermediate" evidence="4 5">
    <location>
        <position position="35"/>
    </location>
</feature>
<evidence type="ECO:0000259" key="6">
    <source>
        <dbReference type="PROSITE" id="PS51736"/>
    </source>
</evidence>
<dbReference type="Proteomes" id="UP000438991">
    <property type="component" value="Unassembled WGS sequence"/>
</dbReference>
<feature type="domain" description="Resolvase/invertase-type recombinase catalytic" evidence="6">
    <location>
        <begin position="27"/>
        <end position="177"/>
    </location>
</feature>
<evidence type="ECO:0000259" key="7">
    <source>
        <dbReference type="PROSITE" id="PS51737"/>
    </source>
</evidence>
<dbReference type="InterPro" id="IPR038109">
    <property type="entry name" value="DNA_bind_recomb_sf"/>
</dbReference>
<dbReference type="EMBL" id="WNKV01000032">
    <property type="protein sequence ID" value="MTW19386.1"/>
    <property type="molecule type" value="Genomic_DNA"/>
</dbReference>
<dbReference type="PROSITE" id="PS00397">
    <property type="entry name" value="RECOMBINASES_1"/>
    <property type="match status" value="1"/>
</dbReference>
<comment type="caution">
    <text evidence="8">The sequence shown here is derived from an EMBL/GenBank/DDBJ whole genome shotgun (WGS) entry which is preliminary data.</text>
</comment>
<reference evidence="8 9" key="1">
    <citation type="submission" date="2019-11" db="EMBL/GenBank/DDBJ databases">
        <title>Whole-genome sequence of Rhodoplanes serenus DSM 18633, type strain.</title>
        <authorList>
            <person name="Kyndt J.A."/>
            <person name="Meyer T.E."/>
        </authorList>
    </citation>
    <scope>NUCLEOTIDE SEQUENCE [LARGE SCALE GENOMIC DNA]</scope>
    <source>
        <strain evidence="8 9">DSM 18633</strain>
    </source>
</reference>
<dbReference type="InterPro" id="IPR011109">
    <property type="entry name" value="DNA_bind_recombinase_dom"/>
</dbReference>
<dbReference type="Pfam" id="PF00239">
    <property type="entry name" value="Resolvase"/>
    <property type="match status" value="1"/>
</dbReference>
<dbReference type="SUPFAM" id="SSF53041">
    <property type="entry name" value="Resolvase-like"/>
    <property type="match status" value="1"/>
</dbReference>
<dbReference type="SMART" id="SM00857">
    <property type="entry name" value="Resolvase"/>
    <property type="match status" value="1"/>
</dbReference>
<evidence type="ECO:0000256" key="2">
    <source>
        <dbReference type="ARBA" id="ARBA00023125"/>
    </source>
</evidence>
<dbReference type="PANTHER" id="PTHR30461:SF23">
    <property type="entry name" value="DNA RECOMBINASE-RELATED"/>
    <property type="match status" value="1"/>
</dbReference>
<keyword evidence="1" id="KW-0229">DNA integration</keyword>
<keyword evidence="3" id="KW-0233">DNA recombination</keyword>
<dbReference type="InterPro" id="IPR050639">
    <property type="entry name" value="SSR_resolvase"/>
</dbReference>
<dbReference type="RefSeq" id="WP_155481638.1">
    <property type="nucleotide sequence ID" value="NZ_WNKV01000032.1"/>
</dbReference>
<gene>
    <name evidence="8" type="ORF">GJ689_24660</name>
</gene>
<dbReference type="PROSITE" id="PS51736">
    <property type="entry name" value="RECOMBINASES_3"/>
    <property type="match status" value="1"/>
</dbReference>
<evidence type="ECO:0000256" key="3">
    <source>
        <dbReference type="ARBA" id="ARBA00023172"/>
    </source>
</evidence>
<keyword evidence="2" id="KW-0238">DNA-binding</keyword>
<proteinExistence type="predicted"/>
<evidence type="ECO:0000256" key="1">
    <source>
        <dbReference type="ARBA" id="ARBA00022908"/>
    </source>
</evidence>
<feature type="domain" description="Recombinase" evidence="7">
    <location>
        <begin position="185"/>
        <end position="280"/>
    </location>
</feature>
<dbReference type="Pfam" id="PF07508">
    <property type="entry name" value="Recombinase"/>
    <property type="match status" value="1"/>
</dbReference>
<evidence type="ECO:0000256" key="4">
    <source>
        <dbReference type="PIRSR" id="PIRSR606118-50"/>
    </source>
</evidence>
<evidence type="ECO:0000313" key="8">
    <source>
        <dbReference type="EMBL" id="MTW19386.1"/>
    </source>
</evidence>
<dbReference type="GO" id="GO:0003677">
    <property type="term" value="F:DNA binding"/>
    <property type="evidence" value="ECO:0007669"/>
    <property type="project" value="UniProtKB-KW"/>
</dbReference>
<protein>
    <submittedName>
        <fullName evidence="8">Recombinase family protein</fullName>
    </submittedName>
</protein>
<accession>A0A9X4XS18</accession>
<dbReference type="Gene3D" id="3.40.50.1390">
    <property type="entry name" value="Resolvase, N-terminal catalytic domain"/>
    <property type="match status" value="1"/>
</dbReference>
<dbReference type="GO" id="GO:0015074">
    <property type="term" value="P:DNA integration"/>
    <property type="evidence" value="ECO:0007669"/>
    <property type="project" value="UniProtKB-KW"/>
</dbReference>
<dbReference type="InterPro" id="IPR036162">
    <property type="entry name" value="Resolvase-like_N_sf"/>
</dbReference>
<evidence type="ECO:0000313" key="9">
    <source>
        <dbReference type="Proteomes" id="UP000438991"/>
    </source>
</evidence>
<dbReference type="CDD" id="cd00338">
    <property type="entry name" value="Ser_Recombinase"/>
    <property type="match status" value="1"/>
</dbReference>
<dbReference type="PROSITE" id="PS51737">
    <property type="entry name" value="RECOMBINASE_DNA_BIND"/>
    <property type="match status" value="1"/>
</dbReference>
<dbReference type="AlphaFoldDB" id="A0A9X4XS18"/>
<dbReference type="InterPro" id="IPR006119">
    <property type="entry name" value="Resolv_N"/>
</dbReference>
<dbReference type="Gene3D" id="3.90.1750.20">
    <property type="entry name" value="Putative Large Serine Recombinase, Chain B, Domain 2"/>
    <property type="match status" value="1"/>
</dbReference>
<evidence type="ECO:0000256" key="5">
    <source>
        <dbReference type="PROSITE-ProRule" id="PRU10137"/>
    </source>
</evidence>
<sequence>MLASRRVARLRARRQEASEARAATASRAAAYIRVSTEEQAATGHGLDAQERAVRAFAESQGYELVEVVADPGVSGATAPASRPGFSRLIELASSGAYSVLLVWKFDRLARQIVYAVTAVQELAERHGVVIRSVTEPIDTATPMGRTIFAVLAGMAEQERQAITERTWSGRREKAERGGFAGGMAPLGYERDRDGGLIPSAEADTVRRIFAMRAERATLQVIADRLNADGIPTKRGGTWRPSQVGYILDNPKYRGAVEYLFRMGGADAHVLREGTHAPIIR</sequence>
<dbReference type="GO" id="GO:0000150">
    <property type="term" value="F:DNA strand exchange activity"/>
    <property type="evidence" value="ECO:0007669"/>
    <property type="project" value="InterPro"/>
</dbReference>